<evidence type="ECO:0000256" key="1">
    <source>
        <dbReference type="SAM" id="Phobius"/>
    </source>
</evidence>
<keyword evidence="1" id="KW-0812">Transmembrane</keyword>
<gene>
    <name evidence="2" type="ORF">QQS35_18085</name>
</gene>
<evidence type="ECO:0000313" key="3">
    <source>
        <dbReference type="Proteomes" id="UP001235343"/>
    </source>
</evidence>
<dbReference type="Proteomes" id="UP001235343">
    <property type="component" value="Unassembled WGS sequence"/>
</dbReference>
<organism evidence="2 3">
    <name type="scientific">Aquibacillus rhizosphaerae</name>
    <dbReference type="NCBI Taxonomy" id="3051431"/>
    <lineage>
        <taxon>Bacteria</taxon>
        <taxon>Bacillati</taxon>
        <taxon>Bacillota</taxon>
        <taxon>Bacilli</taxon>
        <taxon>Bacillales</taxon>
        <taxon>Bacillaceae</taxon>
        <taxon>Aquibacillus</taxon>
    </lineage>
</organism>
<keyword evidence="3" id="KW-1185">Reference proteome</keyword>
<feature type="transmembrane region" description="Helical" evidence="1">
    <location>
        <begin position="7"/>
        <end position="32"/>
    </location>
</feature>
<accession>A0ABT7L909</accession>
<feature type="transmembrane region" description="Helical" evidence="1">
    <location>
        <begin position="67"/>
        <end position="85"/>
    </location>
</feature>
<dbReference type="EMBL" id="JASTZU010000058">
    <property type="protein sequence ID" value="MDL4842352.1"/>
    <property type="molecule type" value="Genomic_DNA"/>
</dbReference>
<reference evidence="2 3" key="1">
    <citation type="submission" date="2023-06" db="EMBL/GenBank/DDBJ databases">
        <title>Aquibacillus rhizosphaerae LR5S19.</title>
        <authorList>
            <person name="Sun J.-Q."/>
        </authorList>
    </citation>
    <scope>NUCLEOTIDE SEQUENCE [LARGE SCALE GENOMIC DNA]</scope>
    <source>
        <strain evidence="2 3">LR5S19</strain>
    </source>
</reference>
<feature type="transmembrane region" description="Helical" evidence="1">
    <location>
        <begin position="134"/>
        <end position="152"/>
    </location>
</feature>
<comment type="caution">
    <text evidence="2">The sequence shown here is derived from an EMBL/GenBank/DDBJ whole genome shotgun (WGS) entry which is preliminary data.</text>
</comment>
<name>A0ABT7L909_9BACI</name>
<feature type="transmembrane region" description="Helical" evidence="1">
    <location>
        <begin position="38"/>
        <end position="55"/>
    </location>
</feature>
<keyword evidence="1" id="KW-1133">Transmembrane helix</keyword>
<proteinExistence type="predicted"/>
<keyword evidence="1" id="KW-0472">Membrane</keyword>
<sequence length="168" mass="19811">MRIIFEVLRFMVILSLLATFVGFTTQLIFIFIGVENESYIWITAIGVFILMIVLYRNRWKSHIKKRLLWNSIIFIVLLAVLIPDLSPTHFHSTIYVYSYGFPFEFITLRSENGAKFLIPNLFSRNHSWSIDNTIYVNFLLLYFALDFTLKIFNKISKNPVDEVNNEVL</sequence>
<protein>
    <submittedName>
        <fullName evidence="2">Uncharacterized protein</fullName>
    </submittedName>
</protein>
<evidence type="ECO:0000313" key="2">
    <source>
        <dbReference type="EMBL" id="MDL4842352.1"/>
    </source>
</evidence>
<dbReference type="RefSeq" id="WP_285933629.1">
    <property type="nucleotide sequence ID" value="NZ_JASTZU010000058.1"/>
</dbReference>